<protein>
    <submittedName>
        <fullName evidence="2">Uncharacterized protein</fullName>
    </submittedName>
</protein>
<dbReference type="EMBL" id="FCOW01000042">
    <property type="protein sequence ID" value="CVK21654.1"/>
    <property type="molecule type" value="Genomic_DNA"/>
</dbReference>
<evidence type="ECO:0000313" key="3">
    <source>
        <dbReference type="Proteomes" id="UP000186950"/>
    </source>
</evidence>
<dbReference type="AlphaFoldDB" id="A0A1U7MA27"/>
<evidence type="ECO:0000313" key="4">
    <source>
        <dbReference type="Proteomes" id="UP000245702"/>
    </source>
</evidence>
<dbReference type="EMBL" id="CP146992">
    <property type="protein sequence ID" value="WXA41887.1"/>
    <property type="molecule type" value="Genomic_DNA"/>
</dbReference>
<gene>
    <name evidence="2" type="ORF">SPSPH_046990</name>
    <name evidence="1" type="ORF">SSPH_04349</name>
</gene>
<accession>A0A1U7MA27</accession>
<sequence>MLQLILEVLLWALKVAYALLTLANKHTPN</sequence>
<evidence type="ECO:0000313" key="2">
    <source>
        <dbReference type="EMBL" id="WXA41887.1"/>
    </source>
</evidence>
<evidence type="ECO:0000313" key="1">
    <source>
        <dbReference type="EMBL" id="CVK21654.1"/>
    </source>
</evidence>
<name>A0A1U7MA27_9FIRM</name>
<keyword evidence="2" id="KW-0614">Plasmid</keyword>
<organism evidence="2 3">
    <name type="scientific">Sporomusa sphaeroides DSM 2875</name>
    <dbReference type="NCBI Taxonomy" id="1337886"/>
    <lineage>
        <taxon>Bacteria</taxon>
        <taxon>Bacillati</taxon>
        <taxon>Bacillota</taxon>
        <taxon>Negativicutes</taxon>
        <taxon>Selenomonadales</taxon>
        <taxon>Sporomusaceae</taxon>
        <taxon>Sporomusa</taxon>
    </lineage>
</organism>
<keyword evidence="4" id="KW-1185">Reference proteome</keyword>
<dbReference type="Proteomes" id="UP000245702">
    <property type="component" value="Unassembled WGS sequence"/>
</dbReference>
<dbReference type="KEGG" id="ssph:SPSPH_046990"/>
<proteinExistence type="predicted"/>
<reference evidence="2" key="2">
    <citation type="submission" date="2024-03" db="EMBL/GenBank/DDBJ databases">
        <title>Complete genome sequence of Sporomusa sphaeroides DSM 2875T isolated from mud of the Leine river and Sporomusa ovata DSM 2662T isolated from sugar beet leaf silage.</title>
        <authorList>
            <person name="Boeer T."/>
            <person name="Lueschen A."/>
            <person name="Daniel R."/>
            <person name="Poehlein A."/>
        </authorList>
    </citation>
    <scope>NUCLEOTIDE SEQUENCE</scope>
    <source>
        <strain evidence="2">DSM 2875</strain>
        <plasmid evidence="2">pSSP59</plasmid>
    </source>
</reference>
<reference evidence="1 4" key="1">
    <citation type="submission" date="2016-01" db="EMBL/GenBank/DDBJ databases">
        <authorList>
            <person name="Brown R."/>
        </authorList>
    </citation>
    <scope>NUCLEOTIDE SEQUENCE [LARGE SCALE GENOMIC DNA]</scope>
    <source>
        <strain evidence="1">Sporomusa sphaeroides DSM 2875</strain>
    </source>
</reference>
<geneLocation type="plasmid" evidence="2 3">
    <name>pSSP59</name>
</geneLocation>
<dbReference type="Proteomes" id="UP000186950">
    <property type="component" value="Plasmid pSSP59"/>
</dbReference>